<proteinExistence type="predicted"/>
<dbReference type="AlphaFoldDB" id="A0AAU9NHZ6"/>
<gene>
    <name evidence="1" type="ORF">LVIROSA_LOCUS23817</name>
</gene>
<keyword evidence="2" id="KW-1185">Reference proteome</keyword>
<evidence type="ECO:0000313" key="1">
    <source>
        <dbReference type="EMBL" id="CAH1437489.1"/>
    </source>
</evidence>
<sequence>MWFNGTYRFYTIRKFVSEPSLANMASEAMDLGNYMSETNTWLYDFVMWDFASGNRSKHGSRLKKHRKKNILQNISNRCSGNFHDLFLDFVYL</sequence>
<evidence type="ECO:0000313" key="2">
    <source>
        <dbReference type="Proteomes" id="UP001157418"/>
    </source>
</evidence>
<dbReference type="Proteomes" id="UP001157418">
    <property type="component" value="Unassembled WGS sequence"/>
</dbReference>
<comment type="caution">
    <text evidence="1">The sequence shown here is derived from an EMBL/GenBank/DDBJ whole genome shotgun (WGS) entry which is preliminary data.</text>
</comment>
<organism evidence="1 2">
    <name type="scientific">Lactuca virosa</name>
    <dbReference type="NCBI Taxonomy" id="75947"/>
    <lineage>
        <taxon>Eukaryota</taxon>
        <taxon>Viridiplantae</taxon>
        <taxon>Streptophyta</taxon>
        <taxon>Embryophyta</taxon>
        <taxon>Tracheophyta</taxon>
        <taxon>Spermatophyta</taxon>
        <taxon>Magnoliopsida</taxon>
        <taxon>eudicotyledons</taxon>
        <taxon>Gunneridae</taxon>
        <taxon>Pentapetalae</taxon>
        <taxon>asterids</taxon>
        <taxon>campanulids</taxon>
        <taxon>Asterales</taxon>
        <taxon>Asteraceae</taxon>
        <taxon>Cichorioideae</taxon>
        <taxon>Cichorieae</taxon>
        <taxon>Lactucinae</taxon>
        <taxon>Lactuca</taxon>
    </lineage>
</organism>
<accession>A0AAU9NHZ6</accession>
<dbReference type="EMBL" id="CAKMRJ010004445">
    <property type="protein sequence ID" value="CAH1437489.1"/>
    <property type="molecule type" value="Genomic_DNA"/>
</dbReference>
<protein>
    <submittedName>
        <fullName evidence="1">Uncharacterized protein</fullName>
    </submittedName>
</protein>
<reference evidence="1 2" key="1">
    <citation type="submission" date="2022-01" db="EMBL/GenBank/DDBJ databases">
        <authorList>
            <person name="Xiong W."/>
            <person name="Schranz E."/>
        </authorList>
    </citation>
    <scope>NUCLEOTIDE SEQUENCE [LARGE SCALE GENOMIC DNA]</scope>
</reference>
<name>A0AAU9NHZ6_9ASTR</name>